<evidence type="ECO:0000313" key="1">
    <source>
        <dbReference type="EMBL" id="OOE01330.1"/>
    </source>
</evidence>
<name>A0A1V3FJ35_9BACL</name>
<organism evidence="1 2">
    <name type="scientific">Fictibacillus arsenicus</name>
    <dbReference type="NCBI Taxonomy" id="255247"/>
    <lineage>
        <taxon>Bacteria</taxon>
        <taxon>Bacillati</taxon>
        <taxon>Bacillota</taxon>
        <taxon>Bacilli</taxon>
        <taxon>Bacillales</taxon>
        <taxon>Fictibacillaceae</taxon>
        <taxon>Fictibacillus</taxon>
    </lineage>
</organism>
<dbReference type="EMBL" id="MQMF01000093">
    <property type="protein sequence ID" value="OOE01330.1"/>
    <property type="molecule type" value="Genomic_DNA"/>
</dbReference>
<gene>
    <name evidence="1" type="ORF">UN64_20355</name>
</gene>
<reference evidence="1 2" key="1">
    <citation type="submission" date="2016-11" db="EMBL/GenBank/DDBJ databases">
        <authorList>
            <person name="Jaros S."/>
            <person name="Januszkiewicz K."/>
            <person name="Wedrychowicz H."/>
        </authorList>
    </citation>
    <scope>NUCLEOTIDE SEQUENCE [LARGE SCALE GENOMIC DNA]</scope>
    <source>
        <strain evidence="1 2">Con a/3</strain>
    </source>
</reference>
<accession>A0A1V3FJ35</accession>
<sequence>MSTEITRHSTNTALTIAEDQTGFTNQQIAALRQIGLGANTQADVEVFFHQAKRSGLDPFRREIYMITRKTK</sequence>
<dbReference type="AlphaFoldDB" id="A0A1V3FJ35"/>
<comment type="caution">
    <text evidence="1">The sequence shown here is derived from an EMBL/GenBank/DDBJ whole genome shotgun (WGS) entry which is preliminary data.</text>
</comment>
<dbReference type="Proteomes" id="UP000188597">
    <property type="component" value="Unassembled WGS sequence"/>
</dbReference>
<evidence type="ECO:0000313" key="2">
    <source>
        <dbReference type="Proteomes" id="UP000188597"/>
    </source>
</evidence>
<dbReference type="RefSeq" id="WP_171978999.1">
    <property type="nucleotide sequence ID" value="NZ_MQMF01000093.1"/>
</dbReference>
<protein>
    <submittedName>
        <fullName evidence="1">Uncharacterized protein</fullName>
    </submittedName>
</protein>
<proteinExistence type="predicted"/>
<feature type="non-terminal residue" evidence="1">
    <location>
        <position position="71"/>
    </location>
</feature>